<keyword evidence="4" id="KW-1185">Reference proteome</keyword>
<dbReference type="InParanoid" id="E1Z6H0"/>
<keyword evidence="2" id="KW-0812">Transmembrane</keyword>
<feature type="transmembrane region" description="Helical" evidence="2">
    <location>
        <begin position="65"/>
        <end position="86"/>
    </location>
</feature>
<evidence type="ECO:0000256" key="2">
    <source>
        <dbReference type="SAM" id="Phobius"/>
    </source>
</evidence>
<evidence type="ECO:0000313" key="3">
    <source>
        <dbReference type="EMBL" id="EFN58929.1"/>
    </source>
</evidence>
<dbReference type="Proteomes" id="UP000008141">
    <property type="component" value="Unassembled WGS sequence"/>
</dbReference>
<dbReference type="AlphaFoldDB" id="E1Z6H0"/>
<proteinExistence type="predicted"/>
<protein>
    <submittedName>
        <fullName evidence="3">Uncharacterized protein</fullName>
    </submittedName>
</protein>
<accession>E1Z6H0</accession>
<dbReference type="KEGG" id="cvr:CHLNCDRAFT_140900"/>
<organism evidence="4">
    <name type="scientific">Chlorella variabilis</name>
    <name type="common">Green alga</name>
    <dbReference type="NCBI Taxonomy" id="554065"/>
    <lineage>
        <taxon>Eukaryota</taxon>
        <taxon>Viridiplantae</taxon>
        <taxon>Chlorophyta</taxon>
        <taxon>core chlorophytes</taxon>
        <taxon>Trebouxiophyceae</taxon>
        <taxon>Chlorellales</taxon>
        <taxon>Chlorellaceae</taxon>
        <taxon>Chlorella clade</taxon>
        <taxon>Chlorella</taxon>
    </lineage>
</organism>
<feature type="compositionally biased region" description="Low complexity" evidence="1">
    <location>
        <begin position="20"/>
        <end position="32"/>
    </location>
</feature>
<dbReference type="eggNOG" id="ENOG502R76N">
    <property type="taxonomic scope" value="Eukaryota"/>
</dbReference>
<evidence type="ECO:0000256" key="1">
    <source>
        <dbReference type="SAM" id="MobiDB-lite"/>
    </source>
</evidence>
<dbReference type="EMBL" id="GL433837">
    <property type="protein sequence ID" value="EFN58929.1"/>
    <property type="molecule type" value="Genomic_DNA"/>
</dbReference>
<name>E1Z6H0_CHLVA</name>
<evidence type="ECO:0000313" key="4">
    <source>
        <dbReference type="Proteomes" id="UP000008141"/>
    </source>
</evidence>
<sequence>MQMNQLHQRTLLCRAEGGEDQPPQQPGEQGEAAAGGGGNPPTAAPEAPKRQPVEDPSVAKGQRTAIVTGAISIIFGVIYLGLVFFMDMRGGQMLPPPPEAYGL</sequence>
<dbReference type="GeneID" id="17357956"/>
<dbReference type="OrthoDB" id="513423at2759"/>
<dbReference type="RefSeq" id="XP_005851031.1">
    <property type="nucleotide sequence ID" value="XM_005850969.1"/>
</dbReference>
<reference evidence="3 4" key="1">
    <citation type="journal article" date="2010" name="Plant Cell">
        <title>The Chlorella variabilis NC64A genome reveals adaptation to photosymbiosis, coevolution with viruses, and cryptic sex.</title>
        <authorList>
            <person name="Blanc G."/>
            <person name="Duncan G."/>
            <person name="Agarkova I."/>
            <person name="Borodovsky M."/>
            <person name="Gurnon J."/>
            <person name="Kuo A."/>
            <person name="Lindquist E."/>
            <person name="Lucas S."/>
            <person name="Pangilinan J."/>
            <person name="Polle J."/>
            <person name="Salamov A."/>
            <person name="Terry A."/>
            <person name="Yamada T."/>
            <person name="Dunigan D.D."/>
            <person name="Grigoriev I.V."/>
            <person name="Claverie J.M."/>
            <person name="Van Etten J.L."/>
        </authorList>
    </citation>
    <scope>NUCLEOTIDE SEQUENCE [LARGE SCALE GENOMIC DNA]</scope>
    <source>
        <strain evidence="3 4">NC64A</strain>
    </source>
</reference>
<feature type="region of interest" description="Disordered" evidence="1">
    <location>
        <begin position="1"/>
        <end position="60"/>
    </location>
</feature>
<keyword evidence="2" id="KW-1133">Transmembrane helix</keyword>
<keyword evidence="2" id="KW-0472">Membrane</keyword>
<gene>
    <name evidence="3" type="ORF">CHLNCDRAFT_140900</name>
</gene>